<evidence type="ECO:0000256" key="4">
    <source>
        <dbReference type="ARBA" id="ARBA00023136"/>
    </source>
</evidence>
<accession>A0A7C5QE08</accession>
<sequence>MAPSKKNIAYGVVLAAAASLVVLSMVHTALGITFPLLVVKSGSMRPVIQVGDIIIVTPVNPREIKADPVNGDVIVFYRPGEKGSPGSIIVHRAIAVVSGGVITKGDANAVADYWGPVPFDHVVGRWTGLSIPSWTGIGFLSLFLRGEIFYPAGPIIVLVLILANVFLLVRDAVRSRSRKAEENDSSPAS</sequence>
<dbReference type="GO" id="GO:0009003">
    <property type="term" value="F:signal peptidase activity"/>
    <property type="evidence" value="ECO:0007669"/>
    <property type="project" value="UniProtKB-EC"/>
</dbReference>
<evidence type="ECO:0000256" key="1">
    <source>
        <dbReference type="ARBA" id="ARBA00004370"/>
    </source>
</evidence>
<evidence type="ECO:0000256" key="5">
    <source>
        <dbReference type="SAM" id="Phobius"/>
    </source>
</evidence>
<dbReference type="Gene3D" id="2.10.109.10">
    <property type="entry name" value="Umud Fragment, subunit A"/>
    <property type="match status" value="1"/>
</dbReference>
<dbReference type="InterPro" id="IPR019533">
    <property type="entry name" value="Peptidase_S26"/>
</dbReference>
<comment type="subcellular location">
    <subcellularLocation>
        <location evidence="1">Membrane</location>
    </subcellularLocation>
</comment>
<proteinExistence type="predicted"/>
<dbReference type="GO" id="GO:0004252">
    <property type="term" value="F:serine-type endopeptidase activity"/>
    <property type="evidence" value="ECO:0007669"/>
    <property type="project" value="InterPro"/>
</dbReference>
<keyword evidence="3 5" id="KW-1133">Transmembrane helix</keyword>
<dbReference type="EC" id="3.4.21.89" evidence="7"/>
<dbReference type="InterPro" id="IPR001733">
    <property type="entry name" value="Peptidase_S26B"/>
</dbReference>
<feature type="transmembrane region" description="Helical" evidence="5">
    <location>
        <begin position="148"/>
        <end position="169"/>
    </location>
</feature>
<dbReference type="NCBIfam" id="TIGR02228">
    <property type="entry name" value="sigpep_I_arch"/>
    <property type="match status" value="1"/>
</dbReference>
<organism evidence="7">
    <name type="scientific">Caldiarchaeum subterraneum</name>
    <dbReference type="NCBI Taxonomy" id="311458"/>
    <lineage>
        <taxon>Archaea</taxon>
        <taxon>Nitrososphaerota</taxon>
        <taxon>Candidatus Caldarchaeales</taxon>
        <taxon>Candidatus Caldarchaeaceae</taxon>
        <taxon>Candidatus Caldarchaeum</taxon>
    </lineage>
</organism>
<evidence type="ECO:0000256" key="3">
    <source>
        <dbReference type="ARBA" id="ARBA00022989"/>
    </source>
</evidence>
<dbReference type="InterPro" id="IPR036286">
    <property type="entry name" value="LexA/Signal_pep-like_sf"/>
</dbReference>
<dbReference type="EMBL" id="DRWN01000055">
    <property type="protein sequence ID" value="HHK68771.1"/>
    <property type="molecule type" value="Genomic_DNA"/>
</dbReference>
<evidence type="ECO:0000313" key="7">
    <source>
        <dbReference type="EMBL" id="HHK68771.1"/>
    </source>
</evidence>
<dbReference type="PANTHER" id="PTHR10806">
    <property type="entry name" value="SIGNAL PEPTIDASE COMPLEX CATALYTIC SUBUNIT SEC11"/>
    <property type="match status" value="1"/>
</dbReference>
<name>A0A7C5QE08_CALS0</name>
<dbReference type="PANTHER" id="PTHR10806:SF6">
    <property type="entry name" value="SIGNAL PEPTIDASE COMPLEX CATALYTIC SUBUNIT SEC11"/>
    <property type="match status" value="1"/>
</dbReference>
<dbReference type="SUPFAM" id="SSF51306">
    <property type="entry name" value="LexA/Signal peptidase"/>
    <property type="match status" value="1"/>
</dbReference>
<gene>
    <name evidence="7" type="ORF">ENM11_06435</name>
</gene>
<reference evidence="7" key="1">
    <citation type="journal article" date="2020" name="mSystems">
        <title>Genome- and Community-Level Interaction Insights into Carbon Utilization and Element Cycling Functions of Hydrothermarchaeota in Hydrothermal Sediment.</title>
        <authorList>
            <person name="Zhou Z."/>
            <person name="Liu Y."/>
            <person name="Xu W."/>
            <person name="Pan J."/>
            <person name="Luo Z.H."/>
            <person name="Li M."/>
        </authorList>
    </citation>
    <scope>NUCLEOTIDE SEQUENCE [LARGE SCALE GENOMIC DNA]</scope>
    <source>
        <strain evidence="7">SpSt-1056</strain>
    </source>
</reference>
<dbReference type="GO" id="GO:0006465">
    <property type="term" value="P:signal peptide processing"/>
    <property type="evidence" value="ECO:0007669"/>
    <property type="project" value="InterPro"/>
</dbReference>
<evidence type="ECO:0000256" key="2">
    <source>
        <dbReference type="ARBA" id="ARBA00022692"/>
    </source>
</evidence>
<keyword evidence="7" id="KW-0378">Hydrolase</keyword>
<comment type="caution">
    <text evidence="7">The sequence shown here is derived from an EMBL/GenBank/DDBJ whole genome shotgun (WGS) entry which is preliminary data.</text>
</comment>
<dbReference type="PRINTS" id="PR00728">
    <property type="entry name" value="SIGNALPTASE"/>
</dbReference>
<dbReference type="AlphaFoldDB" id="A0A7C5QE08"/>
<dbReference type="CDD" id="cd06530">
    <property type="entry name" value="S26_SPase_I"/>
    <property type="match status" value="1"/>
</dbReference>
<keyword evidence="4 5" id="KW-0472">Membrane</keyword>
<dbReference type="GO" id="GO:0016020">
    <property type="term" value="C:membrane"/>
    <property type="evidence" value="ECO:0007669"/>
    <property type="project" value="UniProtKB-SubCell"/>
</dbReference>
<protein>
    <submittedName>
        <fullName evidence="7">Signal peptidase I</fullName>
        <ecNumber evidence="7">3.4.21.89</ecNumber>
    </submittedName>
</protein>
<dbReference type="Pfam" id="PF10502">
    <property type="entry name" value="Peptidase_S26"/>
    <property type="match status" value="1"/>
</dbReference>
<keyword evidence="2 5" id="KW-0812">Transmembrane</keyword>
<evidence type="ECO:0000259" key="6">
    <source>
        <dbReference type="Pfam" id="PF10502"/>
    </source>
</evidence>
<feature type="domain" description="Peptidase S26" evidence="6">
    <location>
        <begin position="18"/>
        <end position="96"/>
    </location>
</feature>